<feature type="transmembrane region" description="Helical" evidence="8">
    <location>
        <begin position="107"/>
        <end position="126"/>
    </location>
</feature>
<dbReference type="InterPro" id="IPR006459">
    <property type="entry name" value="CASP/CASPL"/>
</dbReference>
<comment type="subunit">
    <text evidence="3 8">Homodimer and heterodimers.</text>
</comment>
<dbReference type="Proteomes" id="UP000652761">
    <property type="component" value="Unassembled WGS sequence"/>
</dbReference>
<gene>
    <name evidence="10" type="ORF">Taro_047146</name>
</gene>
<evidence type="ECO:0000313" key="11">
    <source>
        <dbReference type="Proteomes" id="UP000652761"/>
    </source>
</evidence>
<dbReference type="Pfam" id="PF04535">
    <property type="entry name" value="CASP_dom"/>
    <property type="match status" value="1"/>
</dbReference>
<feature type="transmembrane region" description="Helical" evidence="8">
    <location>
        <begin position="79"/>
        <end position="100"/>
    </location>
</feature>
<name>A0A843WS08_COLES</name>
<evidence type="ECO:0000313" key="10">
    <source>
        <dbReference type="EMBL" id="MQM14213.1"/>
    </source>
</evidence>
<dbReference type="InterPro" id="IPR044173">
    <property type="entry name" value="CASPL"/>
</dbReference>
<proteinExistence type="inferred from homology"/>
<comment type="similarity">
    <text evidence="2 8">Belongs to the Casparian strip membrane proteins (CASP) family.</text>
</comment>
<evidence type="ECO:0000256" key="3">
    <source>
        <dbReference type="ARBA" id="ARBA00011489"/>
    </source>
</evidence>
<feature type="transmembrane region" description="Helical" evidence="8">
    <location>
        <begin position="31"/>
        <end position="51"/>
    </location>
</feature>
<comment type="subcellular location">
    <subcellularLocation>
        <location evidence="1 8">Cell membrane</location>
        <topology evidence="1 8">Multi-pass membrane protein</topology>
    </subcellularLocation>
</comment>
<dbReference type="NCBIfam" id="TIGR01569">
    <property type="entry name" value="A_tha_TIGR01569"/>
    <property type="match status" value="1"/>
</dbReference>
<keyword evidence="4 8" id="KW-1003">Cell membrane</keyword>
<keyword evidence="11" id="KW-1185">Reference proteome</keyword>
<evidence type="ECO:0000256" key="5">
    <source>
        <dbReference type="ARBA" id="ARBA00022692"/>
    </source>
</evidence>
<accession>A0A843WS08</accession>
<protein>
    <recommendedName>
        <fullName evidence="8">CASP-like protein</fullName>
    </recommendedName>
</protein>
<evidence type="ECO:0000256" key="4">
    <source>
        <dbReference type="ARBA" id="ARBA00022475"/>
    </source>
</evidence>
<organism evidence="10 11">
    <name type="scientific">Colocasia esculenta</name>
    <name type="common">Wild taro</name>
    <name type="synonym">Arum esculentum</name>
    <dbReference type="NCBI Taxonomy" id="4460"/>
    <lineage>
        <taxon>Eukaryota</taxon>
        <taxon>Viridiplantae</taxon>
        <taxon>Streptophyta</taxon>
        <taxon>Embryophyta</taxon>
        <taxon>Tracheophyta</taxon>
        <taxon>Spermatophyta</taxon>
        <taxon>Magnoliopsida</taxon>
        <taxon>Liliopsida</taxon>
        <taxon>Araceae</taxon>
        <taxon>Aroideae</taxon>
        <taxon>Colocasieae</taxon>
        <taxon>Colocasia</taxon>
    </lineage>
</organism>
<dbReference type="PANTHER" id="PTHR36488">
    <property type="entry name" value="CASP-LIKE PROTEIN 1U1"/>
    <property type="match status" value="1"/>
</dbReference>
<evidence type="ECO:0000256" key="6">
    <source>
        <dbReference type="ARBA" id="ARBA00022989"/>
    </source>
</evidence>
<dbReference type="InterPro" id="IPR006702">
    <property type="entry name" value="CASP_dom"/>
</dbReference>
<sequence length="189" mass="20197">MATQEYAARTQGGGASTFYETGDGPLRMANYVLRCVALVTAFVASIVMGVAKESKAILTTSNTGVYYEFKATGFSQFDYFIAVNAIACFYSAASLAMHIVTRGGSKNLGFALTMVDLVMVAFLFSGEGSASAMGVLLRRGSGDIYPRICNVYGKFCGHVSAAIVMSMFTSLSYLVLVVLSYLNLYKSSL</sequence>
<dbReference type="GO" id="GO:0005886">
    <property type="term" value="C:plasma membrane"/>
    <property type="evidence" value="ECO:0007669"/>
    <property type="project" value="UniProtKB-SubCell"/>
</dbReference>
<dbReference type="OrthoDB" id="772477at2759"/>
<dbReference type="PANTHER" id="PTHR36488:SF8">
    <property type="entry name" value="CASP-LIKE PROTEIN 1U1"/>
    <property type="match status" value="1"/>
</dbReference>
<dbReference type="EMBL" id="NMUH01006005">
    <property type="protein sequence ID" value="MQM14213.1"/>
    <property type="molecule type" value="Genomic_DNA"/>
</dbReference>
<keyword evidence="7 8" id="KW-0472">Membrane</keyword>
<reference evidence="10" key="1">
    <citation type="submission" date="2017-07" db="EMBL/GenBank/DDBJ databases">
        <title>Taro Niue Genome Assembly and Annotation.</title>
        <authorList>
            <person name="Atibalentja N."/>
            <person name="Keating K."/>
            <person name="Fields C.J."/>
        </authorList>
    </citation>
    <scope>NUCLEOTIDE SEQUENCE</scope>
    <source>
        <strain evidence="10">Niue_2</strain>
        <tissue evidence="10">Leaf</tissue>
    </source>
</reference>
<evidence type="ECO:0000256" key="1">
    <source>
        <dbReference type="ARBA" id="ARBA00004651"/>
    </source>
</evidence>
<dbReference type="AlphaFoldDB" id="A0A843WS08"/>
<keyword evidence="5 8" id="KW-0812">Transmembrane</keyword>
<evidence type="ECO:0000256" key="7">
    <source>
        <dbReference type="ARBA" id="ARBA00023136"/>
    </source>
</evidence>
<feature type="domain" description="Casparian strip membrane protein" evidence="9">
    <location>
        <begin position="25"/>
        <end position="171"/>
    </location>
</feature>
<evidence type="ECO:0000259" key="9">
    <source>
        <dbReference type="Pfam" id="PF04535"/>
    </source>
</evidence>
<evidence type="ECO:0000256" key="2">
    <source>
        <dbReference type="ARBA" id="ARBA00007651"/>
    </source>
</evidence>
<comment type="caution">
    <text evidence="10">The sequence shown here is derived from an EMBL/GenBank/DDBJ whole genome shotgun (WGS) entry which is preliminary data.</text>
</comment>
<evidence type="ECO:0000256" key="8">
    <source>
        <dbReference type="RuleBase" id="RU361233"/>
    </source>
</evidence>
<feature type="transmembrane region" description="Helical" evidence="8">
    <location>
        <begin position="161"/>
        <end position="184"/>
    </location>
</feature>
<keyword evidence="6 8" id="KW-1133">Transmembrane helix</keyword>